<reference evidence="4 5" key="1">
    <citation type="journal article" date="2020" name="Microorganisms">
        <title>Osmotic Adaptation and Compatible Solute Biosynthesis of Phototrophic Bacteria as Revealed from Genome Analyses.</title>
        <authorList>
            <person name="Imhoff J.F."/>
            <person name="Rahn T."/>
            <person name="Kunzel S."/>
            <person name="Keller A."/>
            <person name="Neulinger S.C."/>
        </authorList>
    </citation>
    <scope>NUCLEOTIDE SEQUENCE [LARGE SCALE GENOMIC DNA]</scope>
    <source>
        <strain evidence="4 5">DSM 6210</strain>
    </source>
</reference>
<feature type="compositionally biased region" description="Polar residues" evidence="3">
    <location>
        <begin position="113"/>
        <end position="128"/>
    </location>
</feature>
<dbReference type="Proteomes" id="UP000748752">
    <property type="component" value="Unassembled WGS sequence"/>
</dbReference>
<feature type="region of interest" description="Disordered" evidence="3">
    <location>
        <begin position="101"/>
        <end position="135"/>
    </location>
</feature>
<protein>
    <recommendedName>
        <fullName evidence="2">Single-stranded DNA-binding protein</fullName>
    </recommendedName>
</protein>
<evidence type="ECO:0000256" key="1">
    <source>
        <dbReference type="ARBA" id="ARBA00023125"/>
    </source>
</evidence>
<evidence type="ECO:0000256" key="3">
    <source>
        <dbReference type="SAM" id="MobiDB-lite"/>
    </source>
</evidence>
<accession>A0ABS1CH90</accession>
<evidence type="ECO:0000313" key="5">
    <source>
        <dbReference type="Proteomes" id="UP000748752"/>
    </source>
</evidence>
<dbReference type="CDD" id="cd04496">
    <property type="entry name" value="SSB_OBF"/>
    <property type="match status" value="1"/>
</dbReference>
<evidence type="ECO:0000313" key="4">
    <source>
        <dbReference type="EMBL" id="MBK1631212.1"/>
    </source>
</evidence>
<feature type="region of interest" description="Disordered" evidence="3">
    <location>
        <begin position="1"/>
        <end position="25"/>
    </location>
</feature>
<dbReference type="InterPro" id="IPR011344">
    <property type="entry name" value="ssDNA-bd"/>
</dbReference>
<sequence>MMQASIHGRLGQDPRPIATKTGKPMTTASVAVDVSQRDSEATLWVRVVAFGRLADALAKHAKGETLSAAGRFELSRWTDAEGNERENWQLIADALVSARTVRPGGKRGARGNGSASTAPANGADSPTLNDELPPF</sequence>
<dbReference type="Pfam" id="PF00436">
    <property type="entry name" value="SSB"/>
    <property type="match status" value="1"/>
</dbReference>
<proteinExistence type="predicted"/>
<comment type="caution">
    <text evidence="4">The sequence shown here is derived from an EMBL/GenBank/DDBJ whole genome shotgun (WGS) entry which is preliminary data.</text>
</comment>
<dbReference type="Gene3D" id="2.40.50.140">
    <property type="entry name" value="Nucleic acid-binding proteins"/>
    <property type="match status" value="1"/>
</dbReference>
<dbReference type="InterPro" id="IPR000424">
    <property type="entry name" value="Primosome_PriB/ssb"/>
</dbReference>
<organism evidence="4 5">
    <name type="scientific">Thiohalocapsa halophila</name>
    <dbReference type="NCBI Taxonomy" id="69359"/>
    <lineage>
        <taxon>Bacteria</taxon>
        <taxon>Pseudomonadati</taxon>
        <taxon>Pseudomonadota</taxon>
        <taxon>Gammaproteobacteria</taxon>
        <taxon>Chromatiales</taxon>
        <taxon>Chromatiaceae</taxon>
        <taxon>Thiohalocapsa</taxon>
    </lineage>
</organism>
<dbReference type="PIRSF" id="PIRSF002070">
    <property type="entry name" value="SSB"/>
    <property type="match status" value="1"/>
</dbReference>
<dbReference type="SUPFAM" id="SSF50249">
    <property type="entry name" value="Nucleic acid-binding proteins"/>
    <property type="match status" value="1"/>
</dbReference>
<name>A0ABS1CH90_9GAMM</name>
<keyword evidence="5" id="KW-1185">Reference proteome</keyword>
<dbReference type="InterPro" id="IPR012340">
    <property type="entry name" value="NA-bd_OB-fold"/>
</dbReference>
<dbReference type="PROSITE" id="PS50935">
    <property type="entry name" value="SSB"/>
    <property type="match status" value="1"/>
</dbReference>
<evidence type="ECO:0000256" key="2">
    <source>
        <dbReference type="PIRNR" id="PIRNR002070"/>
    </source>
</evidence>
<gene>
    <name evidence="4" type="ORF">CKO31_10770</name>
</gene>
<dbReference type="EMBL" id="NRRV01000023">
    <property type="protein sequence ID" value="MBK1631212.1"/>
    <property type="molecule type" value="Genomic_DNA"/>
</dbReference>
<keyword evidence="1 2" id="KW-0238">DNA-binding</keyword>